<dbReference type="Gene3D" id="1.10.132.120">
    <property type="match status" value="1"/>
</dbReference>
<accession>A0AAW8F6M6</accession>
<evidence type="ECO:0000313" key="4">
    <source>
        <dbReference type="EMBL" id="MDQ0905731.1"/>
    </source>
</evidence>
<dbReference type="EMBL" id="JAUSZV010000005">
    <property type="protein sequence ID" value="MDQ0905731.1"/>
    <property type="molecule type" value="Genomic_DNA"/>
</dbReference>
<evidence type="ECO:0000259" key="2">
    <source>
        <dbReference type="Pfam" id="PF01028"/>
    </source>
</evidence>
<organism evidence="4 5">
    <name type="scientific">Streptomyces canus</name>
    <dbReference type="NCBI Taxonomy" id="58343"/>
    <lineage>
        <taxon>Bacteria</taxon>
        <taxon>Bacillati</taxon>
        <taxon>Actinomycetota</taxon>
        <taxon>Actinomycetes</taxon>
        <taxon>Kitasatosporales</taxon>
        <taxon>Streptomycetaceae</taxon>
        <taxon>Streptomyces</taxon>
        <taxon>Streptomyces aurantiacus group</taxon>
    </lineage>
</organism>
<feature type="region of interest" description="Disordered" evidence="1">
    <location>
        <begin position="235"/>
        <end position="355"/>
    </location>
</feature>
<dbReference type="Pfam" id="PF21338">
    <property type="entry name" value="Top1B_N_bact"/>
    <property type="match status" value="1"/>
</dbReference>
<proteinExistence type="predicted"/>
<dbReference type="InterPro" id="IPR014711">
    <property type="entry name" value="TopoI_cat_a-hlx-sub_euk"/>
</dbReference>
<reference evidence="4" key="1">
    <citation type="submission" date="2023-07" db="EMBL/GenBank/DDBJ databases">
        <title>Comparative genomics of wheat-associated soil bacteria to identify genetic determinants of phenazine resistance.</title>
        <authorList>
            <person name="Mouncey N."/>
        </authorList>
    </citation>
    <scope>NUCLEOTIDE SEQUENCE</scope>
    <source>
        <strain evidence="4">V4I22</strain>
    </source>
</reference>
<name>A0AAW8F6M6_9ACTN</name>
<feature type="compositionally biased region" description="Polar residues" evidence="1">
    <location>
        <begin position="324"/>
        <end position="334"/>
    </location>
</feature>
<dbReference type="SUPFAM" id="SSF56349">
    <property type="entry name" value="DNA breaking-rejoining enzymes"/>
    <property type="match status" value="1"/>
</dbReference>
<gene>
    <name evidence="4" type="ORF">QFZ22_001716</name>
</gene>
<dbReference type="InterPro" id="IPR035447">
    <property type="entry name" value="DNA_topo_I_N_sf"/>
</dbReference>
<dbReference type="GO" id="GO:0003677">
    <property type="term" value="F:DNA binding"/>
    <property type="evidence" value="ECO:0007669"/>
    <property type="project" value="InterPro"/>
</dbReference>
<protein>
    <recommendedName>
        <fullName evidence="6">DNA topoisomerase I catalytic core eukaryotic-type domain-containing protein</fullName>
    </recommendedName>
</protein>
<sequence length="448" mass="49398">MAAPLRLRTSTSDRPGFTRVRCGRGFRYRDSDGRPITDPDVLARIRALTIPPAWREVWICPWTNGHLQAVGTDDAGRRQYLYHERFRAQQGQAKHEHVREVARALPALRERVAEDLAGRGLTRTRVTACAVRLLDLGFFRIGSDRHTRRMETYGLTTTLREHVTCGREELTFAYPAKGGVELVRALVDEDALAVVGALKRRRRGGDRLFAYWERAAWRDLHGGDLNEALRRLSGTDSPYSRLRSSRGDPPSPRTSAPGTPWCSPPSPSPSPPRTPGSPRRPAAGRWPGPCARSATTWATHPRCAGPRTSTLGSSSCSSRGRASPQRSPGWANTGTSGGRPPRERSRRRSSPCSAADVRHSLPGLAFYALFMTEIASPHIANPRIIVLGVQPTTPPFRIVEIDGEVVGEARAVTDVLEAAAAFGITVHDLDDPDVVRWVGGDKFTWTRH</sequence>
<evidence type="ECO:0000313" key="5">
    <source>
        <dbReference type="Proteomes" id="UP001234216"/>
    </source>
</evidence>
<dbReference type="AlphaFoldDB" id="A0AAW8F6M6"/>
<evidence type="ECO:0008006" key="6">
    <source>
        <dbReference type="Google" id="ProtNLM"/>
    </source>
</evidence>
<dbReference type="SUPFAM" id="SSF55869">
    <property type="entry name" value="DNA topoisomerase I domain"/>
    <property type="match status" value="1"/>
</dbReference>
<dbReference type="Proteomes" id="UP001234216">
    <property type="component" value="Unassembled WGS sequence"/>
</dbReference>
<evidence type="ECO:0000259" key="3">
    <source>
        <dbReference type="Pfam" id="PF21338"/>
    </source>
</evidence>
<dbReference type="Pfam" id="PF01028">
    <property type="entry name" value="Topoisom_I"/>
    <property type="match status" value="1"/>
</dbReference>
<dbReference type="InterPro" id="IPR011010">
    <property type="entry name" value="DNA_brk_join_enz"/>
</dbReference>
<feature type="compositionally biased region" description="Low complexity" evidence="1">
    <location>
        <begin position="307"/>
        <end position="323"/>
    </location>
</feature>
<feature type="domain" description="DNA topoisomerase IB N-terminal" evidence="3">
    <location>
        <begin position="25"/>
        <end position="73"/>
    </location>
</feature>
<dbReference type="Gene3D" id="3.90.15.10">
    <property type="entry name" value="Topoisomerase I, Chain A, domain 3"/>
    <property type="match status" value="1"/>
</dbReference>
<dbReference type="Gene3D" id="3.30.66.10">
    <property type="entry name" value="DNA topoisomerase I domain"/>
    <property type="match status" value="1"/>
</dbReference>
<dbReference type="InterPro" id="IPR013500">
    <property type="entry name" value="TopoI_cat_euk"/>
</dbReference>
<evidence type="ECO:0000256" key="1">
    <source>
        <dbReference type="SAM" id="MobiDB-lite"/>
    </source>
</evidence>
<feature type="domain" description="DNA topoisomerase I catalytic core eukaryotic-type" evidence="2">
    <location>
        <begin position="85"/>
        <end position="232"/>
    </location>
</feature>
<feature type="compositionally biased region" description="Pro residues" evidence="1">
    <location>
        <begin position="262"/>
        <end position="275"/>
    </location>
</feature>
<dbReference type="InterPro" id="IPR049331">
    <property type="entry name" value="Top1B_N_bact"/>
</dbReference>
<dbReference type="GO" id="GO:0003917">
    <property type="term" value="F:DNA topoisomerase type I (single strand cut, ATP-independent) activity"/>
    <property type="evidence" value="ECO:0007669"/>
    <property type="project" value="InterPro"/>
</dbReference>
<dbReference type="GO" id="GO:0006265">
    <property type="term" value="P:DNA topological change"/>
    <property type="evidence" value="ECO:0007669"/>
    <property type="project" value="InterPro"/>
</dbReference>
<comment type="caution">
    <text evidence="4">The sequence shown here is derived from an EMBL/GenBank/DDBJ whole genome shotgun (WGS) entry which is preliminary data.</text>
</comment>
<feature type="compositionally biased region" description="Low complexity" evidence="1">
    <location>
        <begin position="276"/>
        <end position="292"/>
    </location>
</feature>